<proteinExistence type="predicted"/>
<keyword evidence="1" id="KW-1133">Transmembrane helix</keyword>
<sequence>MLSPVSVVALVGGLVLLGVGGLAWSGFWRGWASPVSARSARPARSAPITVVPGVGVFLVTLGVLPLLVHLLGNVLVLVGFLAAIGSWLVLLSEPPWWGPRWWRERSGPSATSDVEEVLWARRVPPERDSEYLVLSERAPATPRVRREVVLLDPALGRPTLHHDDGAARGWLCLFDDEVVFAADRSDDATRPGPTIRVVPASRGLEVRREPSPRDARRWTVVVAGADGTRCRFEVARARALVAILQRAYPSA</sequence>
<dbReference type="Proteomes" id="UP001385809">
    <property type="component" value="Unassembled WGS sequence"/>
</dbReference>
<protein>
    <submittedName>
        <fullName evidence="2">Uncharacterized protein</fullName>
    </submittedName>
</protein>
<evidence type="ECO:0000313" key="2">
    <source>
        <dbReference type="EMBL" id="MEJ2866316.1"/>
    </source>
</evidence>
<evidence type="ECO:0000256" key="1">
    <source>
        <dbReference type="SAM" id="Phobius"/>
    </source>
</evidence>
<dbReference type="EMBL" id="JBBEGN010000001">
    <property type="protein sequence ID" value="MEJ2866316.1"/>
    <property type="molecule type" value="Genomic_DNA"/>
</dbReference>
<keyword evidence="1" id="KW-0812">Transmembrane</keyword>
<organism evidence="2 3">
    <name type="scientific">Actinomycetospora aurantiaca</name>
    <dbReference type="NCBI Taxonomy" id="3129233"/>
    <lineage>
        <taxon>Bacteria</taxon>
        <taxon>Bacillati</taxon>
        <taxon>Actinomycetota</taxon>
        <taxon>Actinomycetes</taxon>
        <taxon>Pseudonocardiales</taxon>
        <taxon>Pseudonocardiaceae</taxon>
        <taxon>Actinomycetospora</taxon>
    </lineage>
</organism>
<evidence type="ECO:0000313" key="3">
    <source>
        <dbReference type="Proteomes" id="UP001385809"/>
    </source>
</evidence>
<keyword evidence="3" id="KW-1185">Reference proteome</keyword>
<gene>
    <name evidence="2" type="ORF">WCD74_00980</name>
</gene>
<feature type="transmembrane region" description="Helical" evidence="1">
    <location>
        <begin position="6"/>
        <end position="27"/>
    </location>
</feature>
<comment type="caution">
    <text evidence="2">The sequence shown here is derived from an EMBL/GenBank/DDBJ whole genome shotgun (WGS) entry which is preliminary data.</text>
</comment>
<feature type="transmembrane region" description="Helical" evidence="1">
    <location>
        <begin position="74"/>
        <end position="91"/>
    </location>
</feature>
<reference evidence="2 3" key="1">
    <citation type="submission" date="2024-03" db="EMBL/GenBank/DDBJ databases">
        <title>Actinomycetospora sp. OC33-EN08, a novel actinomycete isolated from wild orchid (Aerides multiflora).</title>
        <authorList>
            <person name="Suriyachadkun C."/>
        </authorList>
    </citation>
    <scope>NUCLEOTIDE SEQUENCE [LARGE SCALE GENOMIC DNA]</scope>
    <source>
        <strain evidence="2 3">OC33-EN08</strain>
    </source>
</reference>
<keyword evidence="1" id="KW-0472">Membrane</keyword>
<feature type="transmembrane region" description="Helical" evidence="1">
    <location>
        <begin position="48"/>
        <end position="68"/>
    </location>
</feature>
<name>A0ABU8MH63_9PSEU</name>
<accession>A0ABU8MH63</accession>
<dbReference type="RefSeq" id="WP_337692940.1">
    <property type="nucleotide sequence ID" value="NZ_JBBEGN010000001.1"/>
</dbReference>